<feature type="compositionally biased region" description="Low complexity" evidence="1">
    <location>
        <begin position="837"/>
        <end position="848"/>
    </location>
</feature>
<gene>
    <name evidence="2" type="ORF">SDC9_65432</name>
</gene>
<feature type="compositionally biased region" description="Low complexity" evidence="1">
    <location>
        <begin position="807"/>
        <end position="830"/>
    </location>
</feature>
<accession>A0A644XYA2</accession>
<reference evidence="2" key="1">
    <citation type="submission" date="2019-08" db="EMBL/GenBank/DDBJ databases">
        <authorList>
            <person name="Kucharzyk K."/>
            <person name="Murdoch R.W."/>
            <person name="Higgins S."/>
            <person name="Loffler F."/>
        </authorList>
    </citation>
    <scope>NUCLEOTIDE SEQUENCE</scope>
</reference>
<proteinExistence type="predicted"/>
<sequence>MLDGQQPLHRHVHPAHLPGQRFLAALDRLVAALPAEVLPDLGPGPRTGDELQPVPRRPRPLGLGGEDLHPIAGLQLRLQRHQPPVDPGPDAAVAHLGVHLVGEVDRRRALRQGQHVALRGVHDDLVHADREQQIVEELLGVLGLALPLVQRPDPVELVRVGAVPLALLVLPVRRDAVVGPPVHVPGADLELHRGALGATYGRVQRLVHVVLRHRDVVLEPPRQGVPPRVQDAQRPVAVLDGVDDDPQRDEVVDVLERAAADDHLLVDRVVVLRPAGDRGADPRPVQVAVDQLGDLLEEPLPRRRPLGDQVDDLVVQLGLHGGEGEVLQLPLDGVHPEPVGQRRVHLEGLRRDPVLLVGPQEVQRPHVVQPVGELDHQHPDVLAHVDDHLAQRLGLGRGAVGDLVELRHPVDEQRHRRAEVGGDLFQGVVGVLDGVVQQPSADGLLRGAQFGEDRRDGQRMGDVRVAALALLAGVVLGRGEVGALDHSQVGPRVTGTDRLEQRIQDVRLLGLGAEARQTLPHRQTRRVVHGHGQQFVTHGGLLPESPCRSLESSPVGNRHARRGPTAHGPGHGPCRPGDPARPRTGSRVVDGDQGGDLGLPQPGPGEHRTRVQEGQLHQHRDVHQLGPEPVDQARGRGEGAAGGQHVVDHQHPGTGPDRVGVDGQRLGAVLQVVADLVRLGGQLAGLADRHETGPQGDRHRGADDEATGLHADHHVDVGRGGRDELVDGGPEAGRVAEQRGDVLEADALLREVRDVADQRGDQSAPVHGGGRPGQGGRGHVRSLQCVRRRWSRVRCCGWWRSVAVRGADTSASASSGPSVTSTATTTGISGVPEPEVSSRSRSRSSCRASLRRQSFISAVRSFMSTSSEAAMKIDE</sequence>
<feature type="region of interest" description="Disordered" evidence="1">
    <location>
        <begin position="807"/>
        <end position="848"/>
    </location>
</feature>
<comment type="caution">
    <text evidence="2">The sequence shown here is derived from an EMBL/GenBank/DDBJ whole genome shotgun (WGS) entry which is preliminary data.</text>
</comment>
<organism evidence="2">
    <name type="scientific">bioreactor metagenome</name>
    <dbReference type="NCBI Taxonomy" id="1076179"/>
    <lineage>
        <taxon>unclassified sequences</taxon>
        <taxon>metagenomes</taxon>
        <taxon>ecological metagenomes</taxon>
    </lineage>
</organism>
<feature type="region of interest" description="Disordered" evidence="1">
    <location>
        <begin position="39"/>
        <end position="61"/>
    </location>
</feature>
<evidence type="ECO:0000256" key="1">
    <source>
        <dbReference type="SAM" id="MobiDB-lite"/>
    </source>
</evidence>
<feature type="region of interest" description="Disordered" evidence="1">
    <location>
        <begin position="756"/>
        <end position="781"/>
    </location>
</feature>
<name>A0A644XYA2_9ZZZZ</name>
<feature type="compositionally biased region" description="Gly residues" evidence="1">
    <location>
        <begin position="767"/>
        <end position="777"/>
    </location>
</feature>
<feature type="compositionally biased region" description="Basic and acidic residues" evidence="1">
    <location>
        <begin position="687"/>
        <end position="703"/>
    </location>
</feature>
<feature type="compositionally biased region" description="Basic and acidic residues" evidence="1">
    <location>
        <begin position="710"/>
        <end position="725"/>
    </location>
</feature>
<dbReference type="AlphaFoldDB" id="A0A644XYA2"/>
<feature type="region of interest" description="Disordered" evidence="1">
    <location>
        <begin position="536"/>
        <end position="656"/>
    </location>
</feature>
<dbReference type="EMBL" id="VSSQ01003094">
    <property type="protein sequence ID" value="MPM19014.1"/>
    <property type="molecule type" value="Genomic_DNA"/>
</dbReference>
<feature type="compositionally biased region" description="Basic and acidic residues" evidence="1">
    <location>
        <begin position="605"/>
        <end position="623"/>
    </location>
</feature>
<protein>
    <submittedName>
        <fullName evidence="2">Uncharacterized protein</fullName>
    </submittedName>
</protein>
<evidence type="ECO:0000313" key="2">
    <source>
        <dbReference type="EMBL" id="MPM19014.1"/>
    </source>
</evidence>
<feature type="region of interest" description="Disordered" evidence="1">
    <location>
        <begin position="687"/>
        <end position="740"/>
    </location>
</feature>